<keyword evidence="2" id="KW-1185">Reference proteome</keyword>
<organism evidence="1 2">
    <name type="scientific">Allacma fusca</name>
    <dbReference type="NCBI Taxonomy" id="39272"/>
    <lineage>
        <taxon>Eukaryota</taxon>
        <taxon>Metazoa</taxon>
        <taxon>Ecdysozoa</taxon>
        <taxon>Arthropoda</taxon>
        <taxon>Hexapoda</taxon>
        <taxon>Collembola</taxon>
        <taxon>Symphypleona</taxon>
        <taxon>Sminthuridae</taxon>
        <taxon>Allacma</taxon>
    </lineage>
</organism>
<feature type="non-terminal residue" evidence="1">
    <location>
        <position position="58"/>
    </location>
</feature>
<dbReference type="AlphaFoldDB" id="A0A8J2KV45"/>
<comment type="caution">
    <text evidence="1">The sequence shown here is derived from an EMBL/GenBank/DDBJ whole genome shotgun (WGS) entry which is preliminary data.</text>
</comment>
<evidence type="ECO:0000313" key="1">
    <source>
        <dbReference type="EMBL" id="CAG7824012.1"/>
    </source>
</evidence>
<dbReference type="EMBL" id="CAJVCH010531412">
    <property type="protein sequence ID" value="CAG7824012.1"/>
    <property type="molecule type" value="Genomic_DNA"/>
</dbReference>
<reference evidence="1" key="1">
    <citation type="submission" date="2021-06" db="EMBL/GenBank/DDBJ databases">
        <authorList>
            <person name="Hodson N. C."/>
            <person name="Mongue J. A."/>
            <person name="Jaron S. K."/>
        </authorList>
    </citation>
    <scope>NUCLEOTIDE SEQUENCE</scope>
</reference>
<accession>A0A8J2KV45</accession>
<protein>
    <submittedName>
        <fullName evidence="1">Uncharacterized protein</fullName>
    </submittedName>
</protein>
<name>A0A8J2KV45_9HEXA</name>
<evidence type="ECO:0000313" key="2">
    <source>
        <dbReference type="Proteomes" id="UP000708208"/>
    </source>
</evidence>
<proteinExistence type="predicted"/>
<gene>
    <name evidence="1" type="ORF">AFUS01_LOCUS34195</name>
</gene>
<sequence>MSRQSVQKNEFEEKLIEYVKQKPAIFKKSDPNHANAIFVSNCWEWVYDQIQPTKFATT</sequence>
<dbReference type="Proteomes" id="UP000708208">
    <property type="component" value="Unassembled WGS sequence"/>
</dbReference>